<comment type="subcellular location">
    <subcellularLocation>
        <location evidence="1">Membrane</location>
        <topology evidence="1">Multi-pass membrane protein</topology>
    </subcellularLocation>
</comment>
<dbReference type="AlphaFoldDB" id="A0A5C5G5J3"/>
<keyword evidence="6 8" id="KW-0472">Membrane</keyword>
<evidence type="ECO:0000256" key="1">
    <source>
        <dbReference type="ARBA" id="ARBA00004141"/>
    </source>
</evidence>
<dbReference type="GO" id="GO:0005794">
    <property type="term" value="C:Golgi apparatus"/>
    <property type="evidence" value="ECO:0007669"/>
    <property type="project" value="TreeGrafter"/>
</dbReference>
<keyword evidence="7" id="KW-0868">Chloride</keyword>
<sequence length="737" mass="80059">MLRHDALSDEASLVAARRPLFRLQDPLPLCAPRARKARLASLPGLHGVVSRMWDAGRPWVAVVLVGVLTGAVASGLDVLSGWLSDLRMGKCTDMWWMSRGLCCAGLEPGEQCRAWRTWGEIAAKEGHVVARALAQYGVYMVTAVLFALTSSAFVNVFAPFAFHTGIPEIKVLLGGYVMRGFLSPMTLLIKSLGLPLAVASGLSLGKEGPLVHVACCICDLVLRPFESLRGNGARHREILSAAAAAGVSVAFGAPLGGVLFSLEEISTFFPGSTLWQSFVCAIVAAVTLQYIDPFNTGKLALFTVTASQVWRGFELVPWLLLGVAGGIWGAWFIRLNEEWERIRRASGLREWPVTEVGALALFTAVVSYLVVFMRVPSSELVVALFQDCSGPDAYGLCECVPRPSLPARPREQGLTLGTQRSSSNTSSIVFLLLLTAFAKTLLTAATFGASIPAGIFLPSLTIGACAGRAVGLVMDALQKAHPQSWVFADCPADGGCINTSVYAVIGAASALGGVTRMTISLVVILFELTGAIDIVIQLMMAVMVAKFTGDYFSKNGIYETWINLRNYPFLNTKLDYRRDTFLARHVMTPVNELACVTDEGWEVSRLEALLDEEDYRGFPVVKTMRTRVILGYIGRAELWEALMIDSRSPQPQTTSATSAKLRPARHAADGRPWVSLAPWMDEIPVCMSQDTPMELVVQMFQRIGLRFVLLTRQGALMGLLTRMVRPAFPMSSVQPPH</sequence>
<evidence type="ECO:0000256" key="5">
    <source>
        <dbReference type="ARBA" id="ARBA00023065"/>
    </source>
</evidence>
<keyword evidence="5" id="KW-0406">Ion transport</keyword>
<dbReference type="GO" id="GO:0005886">
    <property type="term" value="C:plasma membrane"/>
    <property type="evidence" value="ECO:0007669"/>
    <property type="project" value="TreeGrafter"/>
</dbReference>
<dbReference type="EMBL" id="SOZI01000003">
    <property type="protein sequence ID" value="TNY24315.1"/>
    <property type="molecule type" value="Genomic_DNA"/>
</dbReference>
<evidence type="ECO:0000256" key="6">
    <source>
        <dbReference type="ARBA" id="ARBA00023136"/>
    </source>
</evidence>
<dbReference type="Proteomes" id="UP000311382">
    <property type="component" value="Unassembled WGS sequence"/>
</dbReference>
<dbReference type="FunFam" id="1.10.3080.10:FF:000024">
    <property type="entry name" value="Voltage-gated chloride channel, putative"/>
    <property type="match status" value="1"/>
</dbReference>
<evidence type="ECO:0000313" key="10">
    <source>
        <dbReference type="Proteomes" id="UP000311382"/>
    </source>
</evidence>
<dbReference type="PRINTS" id="PR00762">
    <property type="entry name" value="CLCHANNEL"/>
</dbReference>
<evidence type="ECO:0000256" key="8">
    <source>
        <dbReference type="SAM" id="Phobius"/>
    </source>
</evidence>
<feature type="transmembrane region" description="Helical" evidence="8">
    <location>
        <begin position="312"/>
        <end position="333"/>
    </location>
</feature>
<evidence type="ECO:0000256" key="4">
    <source>
        <dbReference type="ARBA" id="ARBA00022989"/>
    </source>
</evidence>
<evidence type="ECO:0000256" key="2">
    <source>
        <dbReference type="ARBA" id="ARBA00022448"/>
    </source>
</evidence>
<keyword evidence="2" id="KW-0813">Transport</keyword>
<reference evidence="9 10" key="1">
    <citation type="submission" date="2019-03" db="EMBL/GenBank/DDBJ databases">
        <title>Rhodosporidium diobovatum UCD-FST 08-225 genome sequencing, assembly, and annotation.</title>
        <authorList>
            <person name="Fakankun I.U."/>
            <person name="Fristensky B."/>
            <person name="Levin D.B."/>
        </authorList>
    </citation>
    <scope>NUCLEOTIDE SEQUENCE [LARGE SCALE GENOMIC DNA]</scope>
    <source>
        <strain evidence="9 10">UCD-FST 08-225</strain>
    </source>
</reference>
<dbReference type="GO" id="GO:0005769">
    <property type="term" value="C:early endosome"/>
    <property type="evidence" value="ECO:0007669"/>
    <property type="project" value="TreeGrafter"/>
</dbReference>
<comment type="caution">
    <text evidence="9">The sequence shown here is derived from an EMBL/GenBank/DDBJ whole genome shotgun (WGS) entry which is preliminary data.</text>
</comment>
<feature type="transmembrane region" description="Helical" evidence="8">
    <location>
        <begin position="428"/>
        <end position="451"/>
    </location>
</feature>
<evidence type="ECO:0000256" key="7">
    <source>
        <dbReference type="ARBA" id="ARBA00023214"/>
    </source>
</evidence>
<dbReference type="SUPFAM" id="SSF54631">
    <property type="entry name" value="CBS-domain pair"/>
    <property type="match status" value="1"/>
</dbReference>
<dbReference type="InterPro" id="IPR014743">
    <property type="entry name" value="Cl-channel_core"/>
</dbReference>
<evidence type="ECO:0000256" key="3">
    <source>
        <dbReference type="ARBA" id="ARBA00022692"/>
    </source>
</evidence>
<dbReference type="Pfam" id="PF00654">
    <property type="entry name" value="Voltage_CLC"/>
    <property type="match status" value="1"/>
</dbReference>
<feature type="transmembrane region" description="Helical" evidence="8">
    <location>
        <begin position="238"/>
        <end position="262"/>
    </location>
</feature>
<dbReference type="InterPro" id="IPR046342">
    <property type="entry name" value="CBS_dom_sf"/>
</dbReference>
<protein>
    <submittedName>
        <fullName evidence="9">Chloride channel</fullName>
    </submittedName>
</protein>
<dbReference type="GO" id="GO:0005247">
    <property type="term" value="F:voltage-gated chloride channel activity"/>
    <property type="evidence" value="ECO:0007669"/>
    <property type="project" value="TreeGrafter"/>
</dbReference>
<organism evidence="9 10">
    <name type="scientific">Rhodotorula diobovata</name>
    <dbReference type="NCBI Taxonomy" id="5288"/>
    <lineage>
        <taxon>Eukaryota</taxon>
        <taxon>Fungi</taxon>
        <taxon>Dikarya</taxon>
        <taxon>Basidiomycota</taxon>
        <taxon>Pucciniomycotina</taxon>
        <taxon>Microbotryomycetes</taxon>
        <taxon>Sporidiobolales</taxon>
        <taxon>Sporidiobolaceae</taxon>
        <taxon>Rhodotorula</taxon>
    </lineage>
</organism>
<name>A0A5C5G5J3_9BASI</name>
<dbReference type="OrthoDB" id="44789at2759"/>
<dbReference type="STRING" id="5288.A0A5C5G5J3"/>
<gene>
    <name evidence="9" type="ORF">DMC30DRAFT_410320</name>
</gene>
<feature type="transmembrane region" description="Helical" evidence="8">
    <location>
        <begin position="59"/>
        <end position="79"/>
    </location>
</feature>
<proteinExistence type="predicted"/>
<dbReference type="SUPFAM" id="SSF81340">
    <property type="entry name" value="Clc chloride channel"/>
    <property type="match status" value="1"/>
</dbReference>
<accession>A0A5C5G5J3</accession>
<feature type="transmembrane region" description="Helical" evidence="8">
    <location>
        <begin position="136"/>
        <end position="157"/>
    </location>
</feature>
<dbReference type="Gene3D" id="1.10.3080.10">
    <property type="entry name" value="Clc chloride channel"/>
    <property type="match status" value="1"/>
</dbReference>
<dbReference type="Gene3D" id="3.10.580.10">
    <property type="entry name" value="CBS-domain"/>
    <property type="match status" value="1"/>
</dbReference>
<dbReference type="CDD" id="cd03684">
    <property type="entry name" value="ClC_3_like"/>
    <property type="match status" value="1"/>
</dbReference>
<keyword evidence="10" id="KW-1185">Reference proteome</keyword>
<dbReference type="PANTHER" id="PTHR45711">
    <property type="entry name" value="CHLORIDE CHANNEL PROTEIN"/>
    <property type="match status" value="1"/>
</dbReference>
<feature type="transmembrane region" description="Helical" evidence="8">
    <location>
        <begin position="519"/>
        <end position="545"/>
    </location>
</feature>
<dbReference type="InterPro" id="IPR001807">
    <property type="entry name" value="ClC"/>
</dbReference>
<evidence type="ECO:0000313" key="9">
    <source>
        <dbReference type="EMBL" id="TNY24315.1"/>
    </source>
</evidence>
<keyword evidence="4 8" id="KW-1133">Transmembrane helix</keyword>
<dbReference type="PANTHER" id="PTHR45711:SF6">
    <property type="entry name" value="CHLORIDE CHANNEL PROTEIN"/>
    <property type="match status" value="1"/>
</dbReference>
<feature type="transmembrane region" description="Helical" evidence="8">
    <location>
        <begin position="274"/>
        <end position="291"/>
    </location>
</feature>
<feature type="transmembrane region" description="Helical" evidence="8">
    <location>
        <begin position="353"/>
        <end position="371"/>
    </location>
</feature>
<keyword evidence="3 8" id="KW-0812">Transmembrane</keyword>